<protein>
    <recommendedName>
        <fullName evidence="1">DUF6036 domain-containing protein</fullName>
    </recommendedName>
</protein>
<comment type="caution">
    <text evidence="2">The sequence shown here is derived from an EMBL/GenBank/DDBJ whole genome shotgun (WGS) entry which is preliminary data.</text>
</comment>
<dbReference type="Proteomes" id="UP000034076">
    <property type="component" value="Unassembled WGS sequence"/>
</dbReference>
<dbReference type="STRING" id="270498.CHK_0590"/>
<organism evidence="2 3">
    <name type="scientific">Christensenella hongkongensis</name>
    <dbReference type="NCBI Taxonomy" id="270498"/>
    <lineage>
        <taxon>Bacteria</taxon>
        <taxon>Bacillati</taxon>
        <taxon>Bacillota</taxon>
        <taxon>Clostridia</taxon>
        <taxon>Christensenellales</taxon>
        <taxon>Christensenellaceae</taxon>
        <taxon>Christensenella</taxon>
    </lineage>
</organism>
<keyword evidence="3" id="KW-1185">Reference proteome</keyword>
<proteinExistence type="predicted"/>
<dbReference type="RefSeq" id="WP_046442534.1">
    <property type="nucleotide sequence ID" value="NZ_LAYJ01000053.1"/>
</dbReference>
<sequence>MSIEPIFTQENLDRYLKELAKEFRRLNGKTMPAEIVLIGGAAILVNYGFREMTYDIDAVISASSVMKEAINHVGDAHHLPHGWLNTDFVRTRSYTPKLIEYSTYYKTFSNILTVRTVSAEYLIAMKLTSGRKYKNDLSDIIGILREHDRMGRPIDMERIDAAMLALYGSWESVPEDSVSFIKNVTANGDYERLYQEYRSEETMSREALLEFNRDYPNAVKEDNINEILKIARARKHDRNEPER</sequence>
<feature type="domain" description="DUF6036" evidence="1">
    <location>
        <begin position="16"/>
        <end position="141"/>
    </location>
</feature>
<gene>
    <name evidence="2" type="ORF">CHK_0590</name>
</gene>
<dbReference type="InterPro" id="IPR045792">
    <property type="entry name" value="DUF6036"/>
</dbReference>
<dbReference type="Pfam" id="PF19502">
    <property type="entry name" value="DUF6036"/>
    <property type="match status" value="1"/>
</dbReference>
<accession>A0A0M2NNA7</accession>
<evidence type="ECO:0000313" key="2">
    <source>
        <dbReference type="EMBL" id="KKI51907.1"/>
    </source>
</evidence>
<evidence type="ECO:0000313" key="3">
    <source>
        <dbReference type="Proteomes" id="UP000034076"/>
    </source>
</evidence>
<dbReference type="AlphaFoldDB" id="A0A0M2NNA7"/>
<dbReference type="OrthoDB" id="2049137at2"/>
<evidence type="ECO:0000259" key="1">
    <source>
        <dbReference type="Pfam" id="PF19502"/>
    </source>
</evidence>
<dbReference type="EMBL" id="LAYJ01000053">
    <property type="protein sequence ID" value="KKI51907.1"/>
    <property type="molecule type" value="Genomic_DNA"/>
</dbReference>
<name>A0A0M2NNA7_9FIRM</name>
<reference evidence="2 3" key="1">
    <citation type="submission" date="2015-04" db="EMBL/GenBank/DDBJ databases">
        <title>Draft genome sequence of bacteremic isolate Catabacter hongkongensis type strain HKU16T.</title>
        <authorList>
            <person name="Lau S.K."/>
            <person name="Teng J.L."/>
            <person name="Huang Y."/>
            <person name="Curreem S.O."/>
            <person name="Tsui S.K."/>
            <person name="Woo P.C."/>
        </authorList>
    </citation>
    <scope>NUCLEOTIDE SEQUENCE [LARGE SCALE GENOMIC DNA]</scope>
    <source>
        <strain evidence="2 3">HKU16</strain>
    </source>
</reference>